<dbReference type="SUPFAM" id="SSF56935">
    <property type="entry name" value="Porins"/>
    <property type="match status" value="1"/>
</dbReference>
<evidence type="ECO:0000313" key="16">
    <source>
        <dbReference type="Proteomes" id="UP001500631"/>
    </source>
</evidence>
<sequence length="684" mass="75982">MRHYSKTPLFKRSILACAVVTLLSPISFAQEEKVNSNETIEELENFSPETSAIDLSKVVVTAGGFSQEVKSAPASISVVSKAELDNAPFRDVTDALKDVPGVVITGGGASQDISIRGMAPQYTLMMVDGKRQNSRQTRPNSDGSGIEQGWIPPLAAIDRIEVVRGPMSSRYGSDAMGGVINIITKKVADKWGGNIRTDYTVQHDSDGGNSSNTEFYLNGPIIQEMLGLQVFGKYSNRQEDKISSGNPEQRIENIGGKLSFVPVKGQTFELEYGSGFQKRFWTAGKTSDKSSDNKYKRNNGSLRYTGEFDGGIIADLLVSHEKNNNYSRNMIVKNTEVNGNVIIPIGTHTITVGGQYIDEKLNDNNNQFGSQINKIERKSHAIFVEDEWWILDNVAITAGLRYDHDENYGAHWSPRLYGVWNIDDTWTVKGGISTGYRTPSIRQAVADWGHGTGGGRTNGVILGNPNLKPEKSTNYEISLNFAPDENIDINTTIFYTKFKDKLQNVEVCRSPDYTGKYNSALHDQCTTSNGQKFYFIQTNENIDSAKLQGVELAARWRPIEELTLSTSYTYTKTEQTSGANKGDPLNRIPKHLLNVNADWQFTPQANVWVKASYRGKETQLSRGGAKGTEYPSYTMLDIGGSYKFDDRTSFFAGVYNLTDKKITDEKYGKSLDGRRYWLGVSIDF</sequence>
<evidence type="ECO:0000256" key="7">
    <source>
        <dbReference type="ARBA" id="ARBA00023077"/>
    </source>
</evidence>
<evidence type="ECO:0000256" key="11">
    <source>
        <dbReference type="RuleBase" id="RU003357"/>
    </source>
</evidence>
<dbReference type="Proteomes" id="UP001500631">
    <property type="component" value="Unassembled WGS sequence"/>
</dbReference>
<keyword evidence="2 10" id="KW-0813">Transport</keyword>
<evidence type="ECO:0000256" key="2">
    <source>
        <dbReference type="ARBA" id="ARBA00022448"/>
    </source>
</evidence>
<evidence type="ECO:0000256" key="3">
    <source>
        <dbReference type="ARBA" id="ARBA00022452"/>
    </source>
</evidence>
<evidence type="ECO:0000256" key="4">
    <source>
        <dbReference type="ARBA" id="ARBA00022692"/>
    </source>
</evidence>
<dbReference type="InterPro" id="IPR037066">
    <property type="entry name" value="Plug_dom_sf"/>
</dbReference>
<dbReference type="EMBL" id="BAABKE010000001">
    <property type="protein sequence ID" value="GAA5094892.1"/>
    <property type="molecule type" value="Genomic_DNA"/>
</dbReference>
<dbReference type="Pfam" id="PF07715">
    <property type="entry name" value="Plug"/>
    <property type="match status" value="1"/>
</dbReference>
<evidence type="ECO:0000256" key="10">
    <source>
        <dbReference type="PROSITE-ProRule" id="PRU01360"/>
    </source>
</evidence>
<evidence type="ECO:0000256" key="5">
    <source>
        <dbReference type="ARBA" id="ARBA00022729"/>
    </source>
</evidence>
<evidence type="ECO:0000256" key="6">
    <source>
        <dbReference type="ARBA" id="ARBA00023065"/>
    </source>
</evidence>
<dbReference type="CDD" id="cd01347">
    <property type="entry name" value="ligand_gated_channel"/>
    <property type="match status" value="1"/>
</dbReference>
<dbReference type="RefSeq" id="WP_077926190.1">
    <property type="nucleotide sequence ID" value="NZ_BAABKE010000001.1"/>
</dbReference>
<evidence type="ECO:0000256" key="8">
    <source>
        <dbReference type="ARBA" id="ARBA00023136"/>
    </source>
</evidence>
<dbReference type="Gene3D" id="2.40.170.20">
    <property type="entry name" value="TonB-dependent receptor, beta-barrel domain"/>
    <property type="match status" value="1"/>
</dbReference>
<comment type="caution">
    <text evidence="15">The sequence shown here is derived from an EMBL/GenBank/DDBJ whole genome shotgun (WGS) entry which is preliminary data.</text>
</comment>
<organism evidence="15 16">
    <name type="scientific">Wohlfahrtiimonas larvae</name>
    <dbReference type="NCBI Taxonomy" id="1157986"/>
    <lineage>
        <taxon>Bacteria</taxon>
        <taxon>Pseudomonadati</taxon>
        <taxon>Pseudomonadota</taxon>
        <taxon>Gammaproteobacteria</taxon>
        <taxon>Cardiobacteriales</taxon>
        <taxon>Ignatzschineriaceae</taxon>
        <taxon>Wohlfahrtiimonas</taxon>
    </lineage>
</organism>
<keyword evidence="4 10" id="KW-0812">Transmembrane</keyword>
<dbReference type="Pfam" id="PF00593">
    <property type="entry name" value="TonB_dep_Rec_b-barrel"/>
    <property type="match status" value="1"/>
</dbReference>
<dbReference type="InterPro" id="IPR012910">
    <property type="entry name" value="Plug_dom"/>
</dbReference>
<feature type="chain" id="PRO_5047162674" evidence="12">
    <location>
        <begin position="30"/>
        <end position="684"/>
    </location>
</feature>
<evidence type="ECO:0000259" key="14">
    <source>
        <dbReference type="Pfam" id="PF07715"/>
    </source>
</evidence>
<evidence type="ECO:0000256" key="1">
    <source>
        <dbReference type="ARBA" id="ARBA00004571"/>
    </source>
</evidence>
<accession>A0ABP9MD77</accession>
<dbReference type="PANTHER" id="PTHR30069">
    <property type="entry name" value="TONB-DEPENDENT OUTER MEMBRANE RECEPTOR"/>
    <property type="match status" value="1"/>
</dbReference>
<evidence type="ECO:0000256" key="12">
    <source>
        <dbReference type="SAM" id="SignalP"/>
    </source>
</evidence>
<dbReference type="InterPro" id="IPR039426">
    <property type="entry name" value="TonB-dep_rcpt-like"/>
</dbReference>
<feature type="domain" description="TonB-dependent receptor plug" evidence="14">
    <location>
        <begin position="69"/>
        <end position="179"/>
    </location>
</feature>
<keyword evidence="7 11" id="KW-0798">TonB box</keyword>
<dbReference type="InterPro" id="IPR036942">
    <property type="entry name" value="Beta-barrel_TonB_sf"/>
</dbReference>
<feature type="signal peptide" evidence="12">
    <location>
        <begin position="1"/>
        <end position="29"/>
    </location>
</feature>
<keyword evidence="8 10" id="KW-0472">Membrane</keyword>
<protein>
    <submittedName>
        <fullName evidence="15">Ligand-gated channel protein</fullName>
    </submittedName>
</protein>
<comment type="similarity">
    <text evidence="10 11">Belongs to the TonB-dependent receptor family.</text>
</comment>
<keyword evidence="16" id="KW-1185">Reference proteome</keyword>
<evidence type="ECO:0000259" key="13">
    <source>
        <dbReference type="Pfam" id="PF00593"/>
    </source>
</evidence>
<name>A0ABP9MD77_9GAMM</name>
<dbReference type="PANTHER" id="PTHR30069:SF53">
    <property type="entry name" value="COLICIN I RECEPTOR-RELATED"/>
    <property type="match status" value="1"/>
</dbReference>
<reference evidence="16" key="1">
    <citation type="journal article" date="2019" name="Int. J. Syst. Evol. Microbiol.">
        <title>The Global Catalogue of Microorganisms (GCM) 10K type strain sequencing project: providing services to taxonomists for standard genome sequencing and annotation.</title>
        <authorList>
            <consortium name="The Broad Institute Genomics Platform"/>
            <consortium name="The Broad Institute Genome Sequencing Center for Infectious Disease"/>
            <person name="Wu L."/>
            <person name="Ma J."/>
        </authorList>
    </citation>
    <scope>NUCLEOTIDE SEQUENCE [LARGE SCALE GENOMIC DNA]</scope>
    <source>
        <strain evidence="16">JCM 18424</strain>
    </source>
</reference>
<keyword evidence="9 10" id="KW-0998">Cell outer membrane</keyword>
<dbReference type="Gene3D" id="2.170.130.10">
    <property type="entry name" value="TonB-dependent receptor, plug domain"/>
    <property type="match status" value="1"/>
</dbReference>
<keyword evidence="5 12" id="KW-0732">Signal</keyword>
<gene>
    <name evidence="15" type="ORF">GCM10023338_03720</name>
</gene>
<feature type="domain" description="TonB-dependent receptor-like beta-barrel" evidence="13">
    <location>
        <begin position="266"/>
        <end position="657"/>
    </location>
</feature>
<evidence type="ECO:0000256" key="9">
    <source>
        <dbReference type="ARBA" id="ARBA00023237"/>
    </source>
</evidence>
<keyword evidence="6" id="KW-0406">Ion transport</keyword>
<evidence type="ECO:0000313" key="15">
    <source>
        <dbReference type="EMBL" id="GAA5094892.1"/>
    </source>
</evidence>
<dbReference type="InterPro" id="IPR000531">
    <property type="entry name" value="Beta-barrel_TonB"/>
</dbReference>
<keyword evidence="3 10" id="KW-1134">Transmembrane beta strand</keyword>
<proteinExistence type="inferred from homology"/>
<dbReference type="PROSITE" id="PS52016">
    <property type="entry name" value="TONB_DEPENDENT_REC_3"/>
    <property type="match status" value="1"/>
</dbReference>
<comment type="subcellular location">
    <subcellularLocation>
        <location evidence="1 10">Cell outer membrane</location>
        <topology evidence="1 10">Multi-pass membrane protein</topology>
    </subcellularLocation>
</comment>